<gene>
    <name evidence="6" type="ORF">ZT1A5_G1970</name>
</gene>
<evidence type="ECO:0000256" key="4">
    <source>
        <dbReference type="ARBA" id="ARBA00023242"/>
    </source>
</evidence>
<evidence type="ECO:0000256" key="2">
    <source>
        <dbReference type="ARBA" id="ARBA00006374"/>
    </source>
</evidence>
<evidence type="ECO:0000256" key="3">
    <source>
        <dbReference type="ARBA" id="ARBA00022552"/>
    </source>
</evidence>
<dbReference type="PANTHER" id="PTHR13026">
    <property type="entry name" value="NNP-1 PROTEIN NOVEL NUCLEAR PROTEIN 1 NOP52"/>
    <property type="match status" value="1"/>
</dbReference>
<keyword evidence="3" id="KW-0698">rRNA processing</keyword>
<reference evidence="6 7" key="1">
    <citation type="submission" date="2016-10" db="EMBL/GenBank/DDBJ databases">
        <authorList>
            <person name="Varghese N."/>
        </authorList>
    </citation>
    <scope>NUCLEOTIDE SEQUENCE [LARGE SCALE GENOMIC DNA]</scope>
</reference>
<dbReference type="GO" id="GO:0005634">
    <property type="term" value="C:nucleus"/>
    <property type="evidence" value="ECO:0007669"/>
    <property type="project" value="UniProtKB-SubCell"/>
</dbReference>
<evidence type="ECO:0000256" key="5">
    <source>
        <dbReference type="SAM" id="MobiDB-lite"/>
    </source>
</evidence>
<evidence type="ECO:0008006" key="8">
    <source>
        <dbReference type="Google" id="ProtNLM"/>
    </source>
</evidence>
<dbReference type="Proteomes" id="UP000215453">
    <property type="component" value="Chromosome 1"/>
</dbReference>
<organism evidence="6 7">
    <name type="scientific">Zymoseptoria tritici ST99CH_1A5</name>
    <dbReference type="NCBI Taxonomy" id="1276529"/>
    <lineage>
        <taxon>Eukaryota</taxon>
        <taxon>Fungi</taxon>
        <taxon>Dikarya</taxon>
        <taxon>Ascomycota</taxon>
        <taxon>Pezizomycotina</taxon>
        <taxon>Dothideomycetes</taxon>
        <taxon>Dothideomycetidae</taxon>
        <taxon>Mycosphaerellales</taxon>
        <taxon>Mycosphaerellaceae</taxon>
        <taxon>Zymoseptoria</taxon>
    </lineage>
</organism>
<evidence type="ECO:0000313" key="6">
    <source>
        <dbReference type="EMBL" id="SMY20535.1"/>
    </source>
</evidence>
<sequence>MPAATLAATSQSNPFIRQLASSNRTTRDRALDSLRTFLHRPTPFSTLDLLKLWKGLHYCMFMSDKPRNQQRLARDLAELVDVLKTTTMKIQFIAAFWKTMSREWSGIDGLRMDKYLYLVRCYIGKGFEVCAKSKAWTKEAEEDKVWKEYVAALQEEGGPLSLEDAKNQVPVGLRLHVLDIWVDELEKVDVKGEVPVEKIMGPIQELADRTLTRSVRVRAKEALRDDRIRKRRGEVSEEEEEEEDDEEDAGEDDDFGGFDD</sequence>
<dbReference type="InterPro" id="IPR010301">
    <property type="entry name" value="RRP1"/>
</dbReference>
<name>A0A1Y6L849_ZYMTR</name>
<feature type="region of interest" description="Disordered" evidence="5">
    <location>
        <begin position="228"/>
        <end position="260"/>
    </location>
</feature>
<comment type="subcellular location">
    <subcellularLocation>
        <location evidence="1">Nucleus</location>
    </subcellularLocation>
</comment>
<dbReference type="PANTHER" id="PTHR13026:SF0">
    <property type="entry name" value="RIBOSOMAL RNA PROCESSING 1B"/>
    <property type="match status" value="1"/>
</dbReference>
<dbReference type="Pfam" id="PF05997">
    <property type="entry name" value="Nop52"/>
    <property type="match status" value="1"/>
</dbReference>
<dbReference type="EMBL" id="LT882676">
    <property type="protein sequence ID" value="SMY20535.1"/>
    <property type="molecule type" value="Genomic_DNA"/>
</dbReference>
<dbReference type="GO" id="GO:0030688">
    <property type="term" value="C:preribosome, small subunit precursor"/>
    <property type="evidence" value="ECO:0007669"/>
    <property type="project" value="InterPro"/>
</dbReference>
<proteinExistence type="inferred from homology"/>
<feature type="compositionally biased region" description="Acidic residues" evidence="5">
    <location>
        <begin position="236"/>
        <end position="260"/>
    </location>
</feature>
<keyword evidence="4" id="KW-0539">Nucleus</keyword>
<evidence type="ECO:0000313" key="7">
    <source>
        <dbReference type="Proteomes" id="UP000215453"/>
    </source>
</evidence>
<protein>
    <recommendedName>
        <fullName evidence="8">Ribosomal RNA-processing protein 1</fullName>
    </recommendedName>
</protein>
<dbReference type="AlphaFoldDB" id="A0A1Y6L849"/>
<dbReference type="GO" id="GO:0006364">
    <property type="term" value="P:rRNA processing"/>
    <property type="evidence" value="ECO:0007669"/>
    <property type="project" value="UniProtKB-KW"/>
</dbReference>
<comment type="similarity">
    <text evidence="2">Belongs to the RRP1 family.</text>
</comment>
<evidence type="ECO:0000256" key="1">
    <source>
        <dbReference type="ARBA" id="ARBA00004123"/>
    </source>
</evidence>
<accession>A0A1Y6L849</accession>